<comment type="similarity">
    <text evidence="1">Belongs to the peptidase C1 family.</text>
</comment>
<feature type="coiled-coil region" evidence="4">
    <location>
        <begin position="724"/>
        <end position="751"/>
    </location>
</feature>
<dbReference type="InterPro" id="IPR000169">
    <property type="entry name" value="Pept_cys_AS"/>
</dbReference>
<accession>A0A813J3D0</accession>
<evidence type="ECO:0008006" key="11">
    <source>
        <dbReference type="Google" id="ProtNLM"/>
    </source>
</evidence>
<name>A0A813J3D0_POLGL</name>
<evidence type="ECO:0000256" key="2">
    <source>
        <dbReference type="ARBA" id="ARBA00023145"/>
    </source>
</evidence>
<dbReference type="InterPro" id="IPR000668">
    <property type="entry name" value="Peptidase_C1A_C"/>
</dbReference>
<dbReference type="InterPro" id="IPR038765">
    <property type="entry name" value="Papain-like_cys_pep_sf"/>
</dbReference>
<keyword evidence="2" id="KW-0865">Zymogen</keyword>
<dbReference type="InterPro" id="IPR025661">
    <property type="entry name" value="Pept_asp_AS"/>
</dbReference>
<feature type="region of interest" description="Disordered" evidence="5">
    <location>
        <begin position="678"/>
        <end position="700"/>
    </location>
</feature>
<evidence type="ECO:0000313" key="9">
    <source>
        <dbReference type="EMBL" id="CAE8661492.1"/>
    </source>
</evidence>
<evidence type="ECO:0000256" key="4">
    <source>
        <dbReference type="SAM" id="Coils"/>
    </source>
</evidence>
<dbReference type="GO" id="GO:0008234">
    <property type="term" value="F:cysteine-type peptidase activity"/>
    <property type="evidence" value="ECO:0007669"/>
    <property type="project" value="InterPro"/>
</dbReference>
<dbReference type="SMART" id="SM00848">
    <property type="entry name" value="Inhibitor_I29"/>
    <property type="match status" value="1"/>
</dbReference>
<evidence type="ECO:0000313" key="10">
    <source>
        <dbReference type="Proteomes" id="UP000626109"/>
    </source>
</evidence>
<dbReference type="AlphaFoldDB" id="A0A813J3D0"/>
<dbReference type="PROSITE" id="PS00139">
    <property type="entry name" value="THIOL_PROTEASE_CYS"/>
    <property type="match status" value="1"/>
</dbReference>
<reference evidence="9" key="1">
    <citation type="submission" date="2021-02" db="EMBL/GenBank/DDBJ databases">
        <authorList>
            <person name="Dougan E. K."/>
            <person name="Rhodes N."/>
            <person name="Thang M."/>
            <person name="Chan C."/>
        </authorList>
    </citation>
    <scope>NUCLEOTIDE SEQUENCE</scope>
</reference>
<dbReference type="Gene3D" id="3.90.70.10">
    <property type="entry name" value="Cysteine proteinases"/>
    <property type="match status" value="1"/>
</dbReference>
<feature type="domain" description="Cathepsin propeptide inhibitor" evidence="8">
    <location>
        <begin position="50"/>
        <end position="106"/>
    </location>
</feature>
<dbReference type="InterPro" id="IPR025660">
    <property type="entry name" value="Pept_his_AS"/>
</dbReference>
<proteinExistence type="inferred from homology"/>
<feature type="domain" description="Peptidase C1A papain C-terminal" evidence="7">
    <location>
        <begin position="155"/>
        <end position="373"/>
    </location>
</feature>
<evidence type="ECO:0000259" key="8">
    <source>
        <dbReference type="SMART" id="SM00848"/>
    </source>
</evidence>
<dbReference type="PROSITE" id="PS50096">
    <property type="entry name" value="IQ"/>
    <property type="match status" value="1"/>
</dbReference>
<dbReference type="GO" id="GO:0006508">
    <property type="term" value="P:proteolysis"/>
    <property type="evidence" value="ECO:0007669"/>
    <property type="project" value="InterPro"/>
</dbReference>
<dbReference type="InterPro" id="IPR013201">
    <property type="entry name" value="Prot_inhib_I29"/>
</dbReference>
<evidence type="ECO:0000259" key="7">
    <source>
        <dbReference type="SMART" id="SM00645"/>
    </source>
</evidence>
<feature type="chain" id="PRO_5032906964" description="Dynein regulatory complex protein 10" evidence="6">
    <location>
        <begin position="25"/>
        <end position="813"/>
    </location>
</feature>
<comment type="caution">
    <text evidence="9">The sequence shown here is derived from an EMBL/GenBank/DDBJ whole genome shotgun (WGS) entry which is preliminary data.</text>
</comment>
<dbReference type="EMBL" id="CAJNNW010017720">
    <property type="protein sequence ID" value="CAE8661492.1"/>
    <property type="molecule type" value="Genomic_DNA"/>
</dbReference>
<dbReference type="Pfam" id="PF00112">
    <property type="entry name" value="Peptidase_C1"/>
    <property type="match status" value="1"/>
</dbReference>
<dbReference type="FunFam" id="3.90.70.10:FF:000332">
    <property type="entry name" value="Cathepsin L1"/>
    <property type="match status" value="1"/>
</dbReference>
<dbReference type="PROSITE" id="PS00639">
    <property type="entry name" value="THIOL_PROTEASE_HIS"/>
    <property type="match status" value="1"/>
</dbReference>
<dbReference type="PRINTS" id="PR00705">
    <property type="entry name" value="PAPAIN"/>
</dbReference>
<dbReference type="SMART" id="SM00645">
    <property type="entry name" value="Pept_C1"/>
    <property type="match status" value="1"/>
</dbReference>
<dbReference type="PANTHER" id="PTHR12411">
    <property type="entry name" value="CYSTEINE PROTEASE FAMILY C1-RELATED"/>
    <property type="match status" value="1"/>
</dbReference>
<dbReference type="SUPFAM" id="SSF54001">
    <property type="entry name" value="Cysteine proteinases"/>
    <property type="match status" value="1"/>
</dbReference>
<dbReference type="InterPro" id="IPR039417">
    <property type="entry name" value="Peptidase_C1A_papain-like"/>
</dbReference>
<evidence type="ECO:0000256" key="1">
    <source>
        <dbReference type="ARBA" id="ARBA00008455"/>
    </source>
</evidence>
<dbReference type="Proteomes" id="UP000626109">
    <property type="component" value="Unassembled WGS sequence"/>
</dbReference>
<sequence length="813" mass="89472">MSLALLRASGLALAALSALPLCRGQEQVALPLRPALRAPEGSRTIHEVEFESFVQRFGKSYASEGERALHFQAFCANYDLIQARNAEGRSYQLGITEFADLTNKQFVQVYGLPALSRAAAPAASRGNATPSMLGGHWEPACGQAFAPLTADLVDLPSSVDWRHQGAVTDVENQGACGSCWSFAAAGAIEGAWKIAGGPLRQLSEQQFMDCGGSKWGNNGCHGGAPVYAFRFAMWTDICSAGSYKYKAADGSCRPTSNCNVALPAGGVKGCMAVDPDDEQALLAAVAQQPVAVAIDGDATAFQLYRGGVITQDCGDTIDHGVLLVGYGTDNGQDYWLVKNSWGGSWGEGGFVRMARGRPGEGECGILSQPSFPVIDKRKVTPGAFYVNWGAVAMGGTAAAICGFLAVSYLLPICKRRLGQQRVGVCDVGGHGCQVSMGHASVALSGVQMQLLRPLHATGSYCKVDPPGQVLGSRQTEGAQPRENLNSAAVESPAQCAESENSYVQLWMHGARAELERTTAQNSRHARTKKLCRKMKAVVMNVVQELRPFQDPRPPAPIQFLKTLADMQELTLKRLTTTVEEEKSRQELLEHYKSREAEASKRRQQLEKDLSHIRRECERAQSQRTEILTKLKADLLDVKDTKTERMSALRLRYETRMREHQEAFDAKKDELQKKINALKDSNKKLKNTSNDEETDQKKKAKRYEMDVENVIQRYDTEVRELAKTFSENQEHLKKEQRQLSELREHFEKVDEEKACISAEEAVVAARRSKLDAERRKRDESSGLLQAFWRGITQREMYGAMKKSKKKKGGGKKGK</sequence>
<gene>
    <name evidence="9" type="ORF">PGLA2088_LOCUS14533</name>
</gene>
<protein>
    <recommendedName>
        <fullName evidence="11">Dynein regulatory complex protein 10</fullName>
    </recommendedName>
</protein>
<keyword evidence="3" id="KW-1015">Disulfide bond</keyword>
<feature type="coiled-coil region" evidence="4">
    <location>
        <begin position="588"/>
        <end position="622"/>
    </location>
</feature>
<organism evidence="9 10">
    <name type="scientific">Polarella glacialis</name>
    <name type="common">Dinoflagellate</name>
    <dbReference type="NCBI Taxonomy" id="89957"/>
    <lineage>
        <taxon>Eukaryota</taxon>
        <taxon>Sar</taxon>
        <taxon>Alveolata</taxon>
        <taxon>Dinophyceae</taxon>
        <taxon>Suessiales</taxon>
        <taxon>Suessiaceae</taxon>
        <taxon>Polarella</taxon>
    </lineage>
</organism>
<feature type="signal peptide" evidence="6">
    <location>
        <begin position="1"/>
        <end position="24"/>
    </location>
</feature>
<keyword evidence="6" id="KW-0732">Signal</keyword>
<dbReference type="Pfam" id="PF08246">
    <property type="entry name" value="Inhibitor_I29"/>
    <property type="match status" value="1"/>
</dbReference>
<evidence type="ECO:0000256" key="5">
    <source>
        <dbReference type="SAM" id="MobiDB-lite"/>
    </source>
</evidence>
<dbReference type="InterPro" id="IPR013128">
    <property type="entry name" value="Peptidase_C1A"/>
</dbReference>
<evidence type="ECO:0000256" key="3">
    <source>
        <dbReference type="ARBA" id="ARBA00023157"/>
    </source>
</evidence>
<dbReference type="PROSITE" id="PS00640">
    <property type="entry name" value="THIOL_PROTEASE_ASN"/>
    <property type="match status" value="1"/>
</dbReference>
<evidence type="ECO:0000256" key="6">
    <source>
        <dbReference type="SAM" id="SignalP"/>
    </source>
</evidence>
<dbReference type="CDD" id="cd02248">
    <property type="entry name" value="Peptidase_C1A"/>
    <property type="match status" value="1"/>
</dbReference>
<keyword evidence="4" id="KW-0175">Coiled coil</keyword>